<dbReference type="Proteomes" id="UP000475214">
    <property type="component" value="Unassembled WGS sequence"/>
</dbReference>
<dbReference type="Pfam" id="PF00171">
    <property type="entry name" value="Aldedh"/>
    <property type="match status" value="1"/>
</dbReference>
<dbReference type="Gene3D" id="3.40.605.10">
    <property type="entry name" value="Aldehyde Dehydrogenase, Chain A, domain 1"/>
    <property type="match status" value="1"/>
</dbReference>
<reference evidence="4 5" key="1">
    <citation type="submission" date="2020-02" db="EMBL/GenBank/DDBJ databases">
        <authorList>
            <person name="Li X.-J."/>
            <person name="Han X.-M."/>
        </authorList>
    </citation>
    <scope>NUCLEOTIDE SEQUENCE [LARGE SCALE GENOMIC DNA]</scope>
    <source>
        <strain evidence="4 5">CCTCC AB 2017055</strain>
    </source>
</reference>
<dbReference type="PANTHER" id="PTHR42991:SF1">
    <property type="entry name" value="ALDEHYDE DEHYDROGENASE"/>
    <property type="match status" value="1"/>
</dbReference>
<keyword evidence="5" id="KW-1185">Reference proteome</keyword>
<dbReference type="PANTHER" id="PTHR42991">
    <property type="entry name" value="ALDEHYDE DEHYDROGENASE"/>
    <property type="match status" value="1"/>
</dbReference>
<evidence type="ECO:0000256" key="1">
    <source>
        <dbReference type="ARBA" id="ARBA00009986"/>
    </source>
</evidence>
<proteinExistence type="inferred from homology"/>
<dbReference type="InterPro" id="IPR016163">
    <property type="entry name" value="Ald_DH_C"/>
</dbReference>
<sequence>MRQQDLFIDGTWVPAPESRTIVDRWTGADIGRVAEAGAPEATRAVDAAAHAFTQPIPVSRRAEILRTVAGLVESRADVFAEMIRAETGKPISAARTEVARAVFTFRLSSEEATRLPGEAVPLDAVDAAAGTFAFTRSEPRGIVAAITPFNFPLNLVAHKVGPTLAAGCPVVLKPSDRAPMTAGLMVEAFVEAGLPAGWLNLVTGDAPAVVGAWQDDPRVEVVTFTGSSRVGWQLKAQSPRKEHVLELGSNAAMVVDAEADLERAVADAVTGGFANSGQACVSLQRVYVHADVAEEFVGRLAHAVADVPFGDPTDPGTVVGPLITDDDTKRVLAWVQDAQDRGARVVAGGTEMDGVVAPTVVVGAAADDRLVCDEVFGPVITVVEVATLDDAIAAVNASRYGLNTSIYTSNLGTAMRYAQQAQAGSVLVNMPPSFRADHMPYGGVKESGQGTEGVKYAVEGMVRQKLIVLKP</sequence>
<dbReference type="InterPro" id="IPR015590">
    <property type="entry name" value="Aldehyde_DH_dom"/>
</dbReference>
<comment type="similarity">
    <text evidence="1">Belongs to the aldehyde dehydrogenase family.</text>
</comment>
<dbReference type="Gene3D" id="3.40.309.10">
    <property type="entry name" value="Aldehyde Dehydrogenase, Chain A, domain 2"/>
    <property type="match status" value="1"/>
</dbReference>
<gene>
    <name evidence="4" type="ORF">G1H10_27030</name>
</gene>
<dbReference type="RefSeq" id="WP_163743830.1">
    <property type="nucleotide sequence ID" value="NZ_JAAGOA010000026.1"/>
</dbReference>
<dbReference type="InterPro" id="IPR016161">
    <property type="entry name" value="Ald_DH/histidinol_DH"/>
</dbReference>
<dbReference type="InterPro" id="IPR051020">
    <property type="entry name" value="ALDH-related_metabolic_enz"/>
</dbReference>
<dbReference type="FunFam" id="3.40.605.10:FF:000063">
    <property type="entry name" value="Succinate-semialdehyde dehydrogenase, mitochondrial"/>
    <property type="match status" value="1"/>
</dbReference>
<comment type="caution">
    <text evidence="4">The sequence shown here is derived from an EMBL/GenBank/DDBJ whole genome shotgun (WGS) entry which is preliminary data.</text>
</comment>
<evidence type="ECO:0000259" key="3">
    <source>
        <dbReference type="Pfam" id="PF00171"/>
    </source>
</evidence>
<evidence type="ECO:0000313" key="4">
    <source>
        <dbReference type="EMBL" id="NEE03828.1"/>
    </source>
</evidence>
<organism evidence="4 5">
    <name type="scientific">Phytoactinopolyspora halotolerans</name>
    <dbReference type="NCBI Taxonomy" id="1981512"/>
    <lineage>
        <taxon>Bacteria</taxon>
        <taxon>Bacillati</taxon>
        <taxon>Actinomycetota</taxon>
        <taxon>Actinomycetes</taxon>
        <taxon>Jiangellales</taxon>
        <taxon>Jiangellaceae</taxon>
        <taxon>Phytoactinopolyspora</taxon>
    </lineage>
</organism>
<evidence type="ECO:0000313" key="5">
    <source>
        <dbReference type="Proteomes" id="UP000475214"/>
    </source>
</evidence>
<dbReference type="GO" id="GO:0008911">
    <property type="term" value="F:lactaldehyde dehydrogenase (NAD+) activity"/>
    <property type="evidence" value="ECO:0007669"/>
    <property type="project" value="TreeGrafter"/>
</dbReference>
<dbReference type="SUPFAM" id="SSF53720">
    <property type="entry name" value="ALDH-like"/>
    <property type="match status" value="1"/>
</dbReference>
<name>A0A6L9SGV1_9ACTN</name>
<accession>A0A6L9SGV1</accession>
<feature type="domain" description="Aldehyde dehydrogenase" evidence="3">
    <location>
        <begin position="17"/>
        <end position="466"/>
    </location>
</feature>
<keyword evidence="2" id="KW-0560">Oxidoreductase</keyword>
<evidence type="ECO:0000256" key="2">
    <source>
        <dbReference type="ARBA" id="ARBA00023002"/>
    </source>
</evidence>
<dbReference type="AlphaFoldDB" id="A0A6L9SGV1"/>
<dbReference type="EMBL" id="JAAGOA010000026">
    <property type="protein sequence ID" value="NEE03828.1"/>
    <property type="molecule type" value="Genomic_DNA"/>
</dbReference>
<dbReference type="InterPro" id="IPR016162">
    <property type="entry name" value="Ald_DH_N"/>
</dbReference>
<protein>
    <submittedName>
        <fullName evidence="4">Aldehyde dehydrogenase family protein</fullName>
    </submittedName>
</protein>